<accession>A0A836CJB3</accession>
<dbReference type="GO" id="GO:0015038">
    <property type="term" value="F:glutathione disulfide oxidoreductase activity"/>
    <property type="evidence" value="ECO:0007669"/>
    <property type="project" value="TreeGrafter"/>
</dbReference>
<reference evidence="4" key="1">
    <citation type="submission" date="2021-02" db="EMBL/GenBank/DDBJ databases">
        <title>First Annotated Genome of the Yellow-green Alga Tribonema minus.</title>
        <authorList>
            <person name="Mahan K.M."/>
        </authorList>
    </citation>
    <scope>NUCLEOTIDE SEQUENCE</scope>
    <source>
        <strain evidence="4">UTEX B ZZ1240</strain>
    </source>
</reference>
<proteinExistence type="predicted"/>
<dbReference type="Gene3D" id="3.40.30.10">
    <property type="entry name" value="Glutaredoxin"/>
    <property type="match status" value="1"/>
</dbReference>
<protein>
    <submittedName>
        <fullName evidence="4">Thioredoxin-like protein</fullName>
    </submittedName>
</protein>
<dbReference type="SUPFAM" id="SSF52833">
    <property type="entry name" value="Thioredoxin-like"/>
    <property type="match status" value="1"/>
</dbReference>
<evidence type="ECO:0000313" key="4">
    <source>
        <dbReference type="EMBL" id="KAG5185621.1"/>
    </source>
</evidence>
<dbReference type="Pfam" id="PF00462">
    <property type="entry name" value="Glutaredoxin"/>
    <property type="match status" value="1"/>
</dbReference>
<dbReference type="InterPro" id="IPR036249">
    <property type="entry name" value="Thioredoxin-like_sf"/>
</dbReference>
<evidence type="ECO:0000313" key="5">
    <source>
        <dbReference type="Proteomes" id="UP000664859"/>
    </source>
</evidence>
<dbReference type="OrthoDB" id="418495at2759"/>
<evidence type="ECO:0000259" key="3">
    <source>
        <dbReference type="Pfam" id="PF00462"/>
    </source>
</evidence>
<dbReference type="PROSITE" id="PS00195">
    <property type="entry name" value="GLUTAREDOXIN_1"/>
    <property type="match status" value="1"/>
</dbReference>
<dbReference type="InterPro" id="IPR017937">
    <property type="entry name" value="Thioredoxin_CS"/>
</dbReference>
<evidence type="ECO:0000256" key="1">
    <source>
        <dbReference type="ARBA" id="ARBA00023157"/>
    </source>
</evidence>
<dbReference type="EMBL" id="JAFCMP010000125">
    <property type="protein sequence ID" value="KAG5185621.1"/>
    <property type="molecule type" value="Genomic_DNA"/>
</dbReference>
<evidence type="ECO:0000256" key="2">
    <source>
        <dbReference type="ARBA" id="ARBA00023284"/>
    </source>
</evidence>
<dbReference type="InterPro" id="IPR014025">
    <property type="entry name" value="Glutaredoxin_subgr"/>
</dbReference>
<dbReference type="PANTHER" id="PTHR45694">
    <property type="entry name" value="GLUTAREDOXIN 2"/>
    <property type="match status" value="1"/>
</dbReference>
<organism evidence="4 5">
    <name type="scientific">Tribonema minus</name>
    <dbReference type="NCBI Taxonomy" id="303371"/>
    <lineage>
        <taxon>Eukaryota</taxon>
        <taxon>Sar</taxon>
        <taxon>Stramenopiles</taxon>
        <taxon>Ochrophyta</taxon>
        <taxon>PX clade</taxon>
        <taxon>Xanthophyceae</taxon>
        <taxon>Tribonematales</taxon>
        <taxon>Tribonemataceae</taxon>
        <taxon>Tribonema</taxon>
    </lineage>
</organism>
<keyword evidence="2" id="KW-0676">Redox-active center</keyword>
<dbReference type="PANTHER" id="PTHR45694:SF18">
    <property type="entry name" value="GLUTAREDOXIN-1-RELATED"/>
    <property type="match status" value="1"/>
</dbReference>
<dbReference type="Proteomes" id="UP000664859">
    <property type="component" value="Unassembled WGS sequence"/>
</dbReference>
<dbReference type="GO" id="GO:0005737">
    <property type="term" value="C:cytoplasm"/>
    <property type="evidence" value="ECO:0007669"/>
    <property type="project" value="TreeGrafter"/>
</dbReference>
<dbReference type="PROSITE" id="PS51354">
    <property type="entry name" value="GLUTAREDOXIN_2"/>
    <property type="match status" value="1"/>
</dbReference>
<dbReference type="AlphaFoldDB" id="A0A836CJB3"/>
<dbReference type="PROSITE" id="PS00194">
    <property type="entry name" value="THIOREDOXIN_1"/>
    <property type="match status" value="1"/>
</dbReference>
<dbReference type="InterPro" id="IPR002109">
    <property type="entry name" value="Glutaredoxin"/>
</dbReference>
<dbReference type="InterPro" id="IPR011767">
    <property type="entry name" value="GLR_AS"/>
</dbReference>
<sequence>MSAVATATEQLGLVTVYHKETCPHCKKVLELLEGDYGLEVTKVDVLGEDSDKVLKQMRTFSGGRNTVPQVFFNSHHLGGNDDVQALHAEGELEKLVESILSEPATLKKGWYHPWY</sequence>
<dbReference type="GO" id="GO:0034599">
    <property type="term" value="P:cellular response to oxidative stress"/>
    <property type="evidence" value="ECO:0007669"/>
    <property type="project" value="TreeGrafter"/>
</dbReference>
<gene>
    <name evidence="4" type="ORF">JKP88DRAFT_180172</name>
</gene>
<comment type="caution">
    <text evidence="4">The sequence shown here is derived from an EMBL/GenBank/DDBJ whole genome shotgun (WGS) entry which is preliminary data.</text>
</comment>
<keyword evidence="1" id="KW-1015">Disulfide bond</keyword>
<dbReference type="PRINTS" id="PR00160">
    <property type="entry name" value="GLUTAREDOXIN"/>
</dbReference>
<name>A0A836CJB3_9STRA</name>
<feature type="domain" description="Glutaredoxin" evidence="3">
    <location>
        <begin position="14"/>
        <end position="76"/>
    </location>
</feature>
<keyword evidence="5" id="KW-1185">Reference proteome</keyword>